<dbReference type="PANTHER" id="PTHR33405">
    <property type="entry name" value="PROTEIN FLX-LIKE 2"/>
    <property type="match status" value="1"/>
</dbReference>
<sequence length="424" mass="46301">MGSKNNKPPPPFMRRPPLGPNTLHPDPYGPSLRPPLGGFPPFEMLHPHPEVLEQKLATQHAEMQKLVTENLRLASTHETLRQELAAAKQDLQQLHTQIGAMKADKENQMMGLKDKIARIEAELKSADPLKVELQKARAEAQSLLVERQELILKAQKMSQDIQRTHANTQQIPLLLSELDALRQEYQHCRATYEHDRKYYHDHLESLKAMEKDYMTMANEVEKLRAELNNTTNLDRTGATYGNSLAHNESDAANTYPVAAQNVYGDAYGAAQGRAHLATMPNVSGAAGPVSNSPNFAPPASGKPTQDASKMPNYDPQRGRAGPGYDPQRVTSGPTGANYDVQRGGPGYPGYDGYRPHGYDASRSSGYDYSNVTNYEAGHDTTGVGMGGVGGQGQIGLPRNPVYGSSVPSVNTITGYDGAQRGAHR</sequence>
<dbReference type="AlphaFoldDB" id="A0AAV0DJ34"/>
<evidence type="ECO:0000256" key="1">
    <source>
        <dbReference type="ARBA" id="ARBA00005405"/>
    </source>
</evidence>
<dbReference type="PANTHER" id="PTHR33405:SF4">
    <property type="entry name" value="PROTEIN FLX-LIKE 2"/>
    <property type="match status" value="1"/>
</dbReference>
<comment type="similarity">
    <text evidence="1">Belongs to the FLX family.</text>
</comment>
<proteinExistence type="inferred from homology"/>
<protein>
    <recommendedName>
        <fullName evidence="10">Protein FLX-like 2</fullName>
    </recommendedName>
</protein>
<accession>A0AAV0DJ34</accession>
<reference evidence="8" key="1">
    <citation type="submission" date="2022-07" db="EMBL/GenBank/DDBJ databases">
        <authorList>
            <person name="Macas J."/>
            <person name="Novak P."/>
            <person name="Neumann P."/>
        </authorList>
    </citation>
    <scope>NUCLEOTIDE SEQUENCE</scope>
</reference>
<evidence type="ECO:0000256" key="6">
    <source>
        <dbReference type="SAM" id="Coils"/>
    </source>
</evidence>
<feature type="coiled-coil region" evidence="6">
    <location>
        <begin position="206"/>
        <end position="233"/>
    </location>
</feature>
<feature type="region of interest" description="Disordered" evidence="7">
    <location>
        <begin position="285"/>
        <end position="351"/>
    </location>
</feature>
<evidence type="ECO:0008006" key="10">
    <source>
        <dbReference type="Google" id="ProtNLM"/>
    </source>
</evidence>
<evidence type="ECO:0000256" key="4">
    <source>
        <dbReference type="ARBA" id="ARBA00023054"/>
    </source>
</evidence>
<evidence type="ECO:0000256" key="5">
    <source>
        <dbReference type="ARBA" id="ARBA00023089"/>
    </source>
</evidence>
<evidence type="ECO:0000313" key="8">
    <source>
        <dbReference type="EMBL" id="CAH9102162.1"/>
    </source>
</evidence>
<keyword evidence="9" id="KW-1185">Reference proteome</keyword>
<feature type="coiled-coil region" evidence="6">
    <location>
        <begin position="70"/>
        <end position="153"/>
    </location>
</feature>
<dbReference type="EMBL" id="CAMAPF010000114">
    <property type="protein sequence ID" value="CAH9102162.1"/>
    <property type="molecule type" value="Genomic_DNA"/>
</dbReference>
<dbReference type="InterPro" id="IPR040353">
    <property type="entry name" value="FLX/FLX-like"/>
</dbReference>
<comment type="caution">
    <text evidence="8">The sequence shown here is derived from an EMBL/GenBank/DDBJ whole genome shotgun (WGS) entry which is preliminary data.</text>
</comment>
<keyword evidence="3" id="KW-0221">Differentiation</keyword>
<organism evidence="8 9">
    <name type="scientific">Cuscuta epithymum</name>
    <dbReference type="NCBI Taxonomy" id="186058"/>
    <lineage>
        <taxon>Eukaryota</taxon>
        <taxon>Viridiplantae</taxon>
        <taxon>Streptophyta</taxon>
        <taxon>Embryophyta</taxon>
        <taxon>Tracheophyta</taxon>
        <taxon>Spermatophyta</taxon>
        <taxon>Magnoliopsida</taxon>
        <taxon>eudicotyledons</taxon>
        <taxon>Gunneridae</taxon>
        <taxon>Pentapetalae</taxon>
        <taxon>asterids</taxon>
        <taxon>lamiids</taxon>
        <taxon>Solanales</taxon>
        <taxon>Convolvulaceae</taxon>
        <taxon>Cuscuteae</taxon>
        <taxon>Cuscuta</taxon>
        <taxon>Cuscuta subgen. Cuscuta</taxon>
    </lineage>
</organism>
<name>A0AAV0DJ34_9ASTE</name>
<keyword evidence="5" id="KW-0287">Flowering</keyword>
<dbReference type="Proteomes" id="UP001152523">
    <property type="component" value="Unassembled WGS sequence"/>
</dbReference>
<evidence type="ECO:0000313" key="9">
    <source>
        <dbReference type="Proteomes" id="UP001152523"/>
    </source>
</evidence>
<evidence type="ECO:0000256" key="7">
    <source>
        <dbReference type="SAM" id="MobiDB-lite"/>
    </source>
</evidence>
<evidence type="ECO:0000256" key="2">
    <source>
        <dbReference type="ARBA" id="ARBA00022473"/>
    </source>
</evidence>
<evidence type="ECO:0000256" key="3">
    <source>
        <dbReference type="ARBA" id="ARBA00022782"/>
    </source>
</evidence>
<gene>
    <name evidence="8" type="ORF">CEPIT_LOCUS15886</name>
</gene>
<keyword evidence="2" id="KW-0217">Developmental protein</keyword>
<dbReference type="GO" id="GO:0009908">
    <property type="term" value="P:flower development"/>
    <property type="evidence" value="ECO:0007669"/>
    <property type="project" value="UniProtKB-KW"/>
</dbReference>
<feature type="compositionally biased region" description="Pro residues" evidence="7">
    <location>
        <begin position="7"/>
        <end position="19"/>
    </location>
</feature>
<keyword evidence="4 6" id="KW-0175">Coiled coil</keyword>
<dbReference type="GO" id="GO:0030154">
    <property type="term" value="P:cell differentiation"/>
    <property type="evidence" value="ECO:0007669"/>
    <property type="project" value="UniProtKB-KW"/>
</dbReference>
<feature type="region of interest" description="Disordered" evidence="7">
    <location>
        <begin position="1"/>
        <end position="38"/>
    </location>
</feature>